<gene>
    <name evidence="6" type="ORF">SNAT2548_LOCUS24535</name>
</gene>
<dbReference type="GO" id="GO:0061630">
    <property type="term" value="F:ubiquitin protein ligase activity"/>
    <property type="evidence" value="ECO:0007669"/>
    <property type="project" value="TreeGrafter"/>
</dbReference>
<comment type="caution">
    <text evidence="6">The sequence shown here is derived from an EMBL/GenBank/DDBJ whole genome shotgun (WGS) entry which is preliminary data.</text>
</comment>
<dbReference type="InterPro" id="IPR051834">
    <property type="entry name" value="RING_finger_E3_ligase"/>
</dbReference>
<dbReference type="Proteomes" id="UP000604046">
    <property type="component" value="Unassembled WGS sequence"/>
</dbReference>
<dbReference type="Pfam" id="PF13639">
    <property type="entry name" value="zf-RING_2"/>
    <property type="match status" value="1"/>
</dbReference>
<dbReference type="PANTHER" id="PTHR45931">
    <property type="entry name" value="SI:CH211-59O9.10"/>
    <property type="match status" value="1"/>
</dbReference>
<dbReference type="SMART" id="SM00184">
    <property type="entry name" value="RING"/>
    <property type="match status" value="1"/>
</dbReference>
<sequence>MFASSCGSAAELARTHEPQQHLSAKLFCLTTKHVRCQVGEHGPTRHPFKTTLDKLRHSVFQNPVSELQRHESSPSKRPLFRKAWLRISDHASPFFFGSGTEPGVQDNLVEVVRRNPAAATRLLHTTSLFSSIGNAISACSCFVFLWMHWQVCATCDRPLRWWLLLQACLQLGQLPVRAVLLYSVRGVEESGASLEDLVLRLTSSKAWHLSKKLAIFQYGWFVLGMVWWMHTDTCPDCPAVSKLMVAVMSLSAVRAAVAIGIFRALFREGDLNEVPATMGATKTEINALPAFRLTKTVENDQDAPCSICLSGFVDGTLLRRLPCGHEFHRHCIDKWLRRNKRCPLCMTSIDCCMPLRHRTPDRCK</sequence>
<dbReference type="SUPFAM" id="SSF57850">
    <property type="entry name" value="RING/U-box"/>
    <property type="match status" value="1"/>
</dbReference>
<dbReference type="Gene3D" id="3.30.40.10">
    <property type="entry name" value="Zinc/RING finger domain, C3HC4 (zinc finger)"/>
    <property type="match status" value="1"/>
</dbReference>
<organism evidence="6 7">
    <name type="scientific">Symbiodinium natans</name>
    <dbReference type="NCBI Taxonomy" id="878477"/>
    <lineage>
        <taxon>Eukaryota</taxon>
        <taxon>Sar</taxon>
        <taxon>Alveolata</taxon>
        <taxon>Dinophyceae</taxon>
        <taxon>Suessiales</taxon>
        <taxon>Symbiodiniaceae</taxon>
        <taxon>Symbiodinium</taxon>
    </lineage>
</organism>
<evidence type="ECO:0000256" key="1">
    <source>
        <dbReference type="ARBA" id="ARBA00022723"/>
    </source>
</evidence>
<evidence type="ECO:0000256" key="3">
    <source>
        <dbReference type="ARBA" id="ARBA00022833"/>
    </source>
</evidence>
<dbReference type="GO" id="GO:0006511">
    <property type="term" value="P:ubiquitin-dependent protein catabolic process"/>
    <property type="evidence" value="ECO:0007669"/>
    <property type="project" value="TreeGrafter"/>
</dbReference>
<protein>
    <recommendedName>
        <fullName evidence="5">RING-type domain-containing protein</fullName>
    </recommendedName>
</protein>
<reference evidence="6" key="1">
    <citation type="submission" date="2021-02" db="EMBL/GenBank/DDBJ databases">
        <authorList>
            <person name="Dougan E. K."/>
            <person name="Rhodes N."/>
            <person name="Thang M."/>
            <person name="Chan C."/>
        </authorList>
    </citation>
    <scope>NUCLEOTIDE SEQUENCE</scope>
</reference>
<evidence type="ECO:0000256" key="2">
    <source>
        <dbReference type="ARBA" id="ARBA00022771"/>
    </source>
</evidence>
<feature type="domain" description="RING-type" evidence="5">
    <location>
        <begin position="305"/>
        <end position="345"/>
    </location>
</feature>
<keyword evidence="3" id="KW-0862">Zinc</keyword>
<keyword evidence="2 4" id="KW-0863">Zinc-finger</keyword>
<evidence type="ECO:0000259" key="5">
    <source>
        <dbReference type="PROSITE" id="PS50089"/>
    </source>
</evidence>
<keyword evidence="1" id="KW-0479">Metal-binding</keyword>
<dbReference type="PANTHER" id="PTHR45931:SF3">
    <property type="entry name" value="RING ZINC FINGER-CONTAINING PROTEIN"/>
    <property type="match status" value="1"/>
</dbReference>
<evidence type="ECO:0000313" key="7">
    <source>
        <dbReference type="Proteomes" id="UP000604046"/>
    </source>
</evidence>
<evidence type="ECO:0000256" key="4">
    <source>
        <dbReference type="PROSITE-ProRule" id="PRU00175"/>
    </source>
</evidence>
<dbReference type="OrthoDB" id="1302410at2759"/>
<evidence type="ECO:0000313" key="6">
    <source>
        <dbReference type="EMBL" id="CAE7449135.1"/>
    </source>
</evidence>
<name>A0A812RSU6_9DINO</name>
<accession>A0A812RSU6</accession>
<dbReference type="InterPro" id="IPR013083">
    <property type="entry name" value="Znf_RING/FYVE/PHD"/>
</dbReference>
<dbReference type="EMBL" id="CAJNDS010002361">
    <property type="protein sequence ID" value="CAE7449135.1"/>
    <property type="molecule type" value="Genomic_DNA"/>
</dbReference>
<dbReference type="InterPro" id="IPR001841">
    <property type="entry name" value="Znf_RING"/>
</dbReference>
<dbReference type="PROSITE" id="PS50089">
    <property type="entry name" value="ZF_RING_2"/>
    <property type="match status" value="1"/>
</dbReference>
<dbReference type="AlphaFoldDB" id="A0A812RSU6"/>
<proteinExistence type="predicted"/>
<dbReference type="GO" id="GO:0008270">
    <property type="term" value="F:zinc ion binding"/>
    <property type="evidence" value="ECO:0007669"/>
    <property type="project" value="UniProtKB-KW"/>
</dbReference>
<keyword evidence="7" id="KW-1185">Reference proteome</keyword>
<dbReference type="GO" id="GO:0005634">
    <property type="term" value="C:nucleus"/>
    <property type="evidence" value="ECO:0007669"/>
    <property type="project" value="TreeGrafter"/>
</dbReference>